<evidence type="ECO:0000259" key="14">
    <source>
        <dbReference type="Pfam" id="PF01618"/>
    </source>
</evidence>
<proteinExistence type="inferred from homology"/>
<keyword evidence="3" id="KW-0813">Transport</keyword>
<evidence type="ECO:0000256" key="12">
    <source>
        <dbReference type="SAM" id="MobiDB-lite"/>
    </source>
</evidence>
<evidence type="ECO:0000256" key="1">
    <source>
        <dbReference type="ARBA" id="ARBA00004651"/>
    </source>
</evidence>
<dbReference type="Proteomes" id="UP000602647">
    <property type="component" value="Unassembled WGS sequence"/>
</dbReference>
<keyword evidence="9 13" id="KW-1133">Transmembrane helix</keyword>
<dbReference type="RefSeq" id="WP_187301513.1">
    <property type="nucleotide sequence ID" value="NZ_JACRYT010000001.1"/>
</dbReference>
<keyword evidence="17" id="KW-1185">Reference proteome</keyword>
<dbReference type="GO" id="GO:0006935">
    <property type="term" value="P:chemotaxis"/>
    <property type="evidence" value="ECO:0007669"/>
    <property type="project" value="UniProtKB-KW"/>
</dbReference>
<evidence type="ECO:0000256" key="3">
    <source>
        <dbReference type="ARBA" id="ARBA00022448"/>
    </source>
</evidence>
<dbReference type="PANTHER" id="PTHR30433:SF2">
    <property type="entry name" value="MOTILITY PROTEIN A"/>
    <property type="match status" value="1"/>
</dbReference>
<feature type="domain" description="MotA/TolQ/ExbB proton channel" evidence="14">
    <location>
        <begin position="99"/>
        <end position="221"/>
    </location>
</feature>
<evidence type="ECO:0000256" key="13">
    <source>
        <dbReference type="SAM" id="Phobius"/>
    </source>
</evidence>
<evidence type="ECO:0000313" key="16">
    <source>
        <dbReference type="EMBL" id="MBC6678314.1"/>
    </source>
</evidence>
<comment type="caution">
    <text evidence="16">The sequence shown here is derived from an EMBL/GenBank/DDBJ whole genome shotgun (WGS) entry which is preliminary data.</text>
</comment>
<evidence type="ECO:0000256" key="10">
    <source>
        <dbReference type="ARBA" id="ARBA00023065"/>
    </source>
</evidence>
<evidence type="ECO:0000256" key="9">
    <source>
        <dbReference type="ARBA" id="ARBA00022989"/>
    </source>
</evidence>
<dbReference type="InterPro" id="IPR000540">
    <property type="entry name" value="Flag_MotA_CS"/>
</dbReference>
<dbReference type="InterPro" id="IPR046786">
    <property type="entry name" value="MotA_N"/>
</dbReference>
<dbReference type="GO" id="GO:1902600">
    <property type="term" value="P:proton transmembrane transport"/>
    <property type="evidence" value="ECO:0007669"/>
    <property type="project" value="UniProtKB-KW"/>
</dbReference>
<keyword evidence="5" id="KW-0145">Chemotaxis</keyword>
<dbReference type="EMBL" id="JACRYT010000001">
    <property type="protein sequence ID" value="MBC6678314.1"/>
    <property type="molecule type" value="Genomic_DNA"/>
</dbReference>
<feature type="transmembrane region" description="Helical" evidence="13">
    <location>
        <begin position="188"/>
        <end position="207"/>
    </location>
</feature>
<gene>
    <name evidence="16" type="ORF">H9L42_00520</name>
</gene>
<feature type="transmembrane region" description="Helical" evidence="13">
    <location>
        <begin position="32"/>
        <end position="53"/>
    </location>
</feature>
<evidence type="ECO:0000256" key="11">
    <source>
        <dbReference type="ARBA" id="ARBA00023136"/>
    </source>
</evidence>
<evidence type="ECO:0000256" key="8">
    <source>
        <dbReference type="ARBA" id="ARBA00022781"/>
    </source>
</evidence>
<evidence type="ECO:0000256" key="6">
    <source>
        <dbReference type="ARBA" id="ARBA00022692"/>
    </source>
</evidence>
<keyword evidence="11 13" id="KW-0472">Membrane</keyword>
<dbReference type="GO" id="GO:0005886">
    <property type="term" value="C:plasma membrane"/>
    <property type="evidence" value="ECO:0007669"/>
    <property type="project" value="UniProtKB-SubCell"/>
</dbReference>
<dbReference type="InterPro" id="IPR047055">
    <property type="entry name" value="MotA-like"/>
</dbReference>
<keyword evidence="10" id="KW-0406">Ion transport</keyword>
<organism evidence="16 17">
    <name type="scientific">Zhenpiania hominis</name>
    <dbReference type="NCBI Taxonomy" id="2763644"/>
    <lineage>
        <taxon>Bacteria</taxon>
        <taxon>Bacillati</taxon>
        <taxon>Bacillota</taxon>
        <taxon>Clostridia</taxon>
        <taxon>Peptostreptococcales</taxon>
        <taxon>Anaerovoracaceae</taxon>
        <taxon>Zhenpiania</taxon>
    </lineage>
</organism>
<evidence type="ECO:0000313" key="17">
    <source>
        <dbReference type="Proteomes" id="UP000602647"/>
    </source>
</evidence>
<dbReference type="PROSITE" id="PS01307">
    <property type="entry name" value="MOTA"/>
    <property type="match status" value="1"/>
</dbReference>
<sequence length="279" mass="30377">MDLTSIIGIVAGIAIVLQGISQSGSLMNFFDLPSIVIVFGGVICSVIASFPFSTLKNVVGHMKVLVKGKTYKPEPLIESLVEFAQIARKNGLLALEEKANELEDPFYKRSIMLVVDAMEAEKVREMLEAEVDNMAARHEEEASVYEKASAYAPAFGMIGTLVGLINMLKELDLSTGASESLGANMSVALVTTFYGCMLANLVFLPIAKKLKVRNEEEILYRQIIIEGVLGIQAGDNPKTLRERLASSLTSRQQMNILNSDGGDSGASRKEKKVKKSKKK</sequence>
<reference evidence="16" key="1">
    <citation type="submission" date="2020-08" db="EMBL/GenBank/DDBJ databases">
        <title>Genome public.</title>
        <authorList>
            <person name="Liu C."/>
            <person name="Sun Q."/>
        </authorList>
    </citation>
    <scope>NUCLEOTIDE SEQUENCE</scope>
    <source>
        <strain evidence="16">BX12</strain>
    </source>
</reference>
<keyword evidence="4" id="KW-1003">Cell membrane</keyword>
<evidence type="ECO:0000256" key="4">
    <source>
        <dbReference type="ARBA" id="ARBA00022475"/>
    </source>
</evidence>
<dbReference type="Pfam" id="PF20560">
    <property type="entry name" value="MotA_N"/>
    <property type="match status" value="1"/>
</dbReference>
<name>A0A923SQJ2_9FIRM</name>
<dbReference type="Pfam" id="PF01618">
    <property type="entry name" value="MotA_ExbB"/>
    <property type="match status" value="1"/>
</dbReference>
<feature type="domain" description="Motility protein A N-terminal" evidence="15">
    <location>
        <begin position="6"/>
        <end position="89"/>
    </location>
</feature>
<dbReference type="GO" id="GO:0071978">
    <property type="term" value="P:bacterial-type flagellum-dependent swarming motility"/>
    <property type="evidence" value="ECO:0007669"/>
    <property type="project" value="InterPro"/>
</dbReference>
<evidence type="ECO:0000256" key="5">
    <source>
        <dbReference type="ARBA" id="ARBA00022500"/>
    </source>
</evidence>
<feature type="compositionally biased region" description="Basic residues" evidence="12">
    <location>
        <begin position="269"/>
        <end position="279"/>
    </location>
</feature>
<dbReference type="AlphaFoldDB" id="A0A923SQJ2"/>
<comment type="similarity">
    <text evidence="2">Belongs to the MotA family.</text>
</comment>
<evidence type="ECO:0000259" key="15">
    <source>
        <dbReference type="Pfam" id="PF20560"/>
    </source>
</evidence>
<keyword evidence="7" id="KW-0283">Flagellar rotation</keyword>
<comment type="subcellular location">
    <subcellularLocation>
        <location evidence="1">Cell membrane</location>
        <topology evidence="1">Multi-pass membrane protein</topology>
    </subcellularLocation>
</comment>
<feature type="transmembrane region" description="Helical" evidence="13">
    <location>
        <begin position="150"/>
        <end position="168"/>
    </location>
</feature>
<keyword evidence="6 13" id="KW-0812">Transmembrane</keyword>
<accession>A0A923SQJ2</accession>
<protein>
    <submittedName>
        <fullName evidence="16">Motility protein A</fullName>
    </submittedName>
</protein>
<dbReference type="InterPro" id="IPR002898">
    <property type="entry name" value="MotA_ExbB_proton_chnl"/>
</dbReference>
<feature type="region of interest" description="Disordered" evidence="12">
    <location>
        <begin position="255"/>
        <end position="279"/>
    </location>
</feature>
<keyword evidence="8" id="KW-0375">Hydrogen ion transport</keyword>
<dbReference type="PANTHER" id="PTHR30433">
    <property type="entry name" value="CHEMOTAXIS PROTEIN MOTA"/>
    <property type="match status" value="1"/>
</dbReference>
<evidence type="ECO:0000256" key="7">
    <source>
        <dbReference type="ARBA" id="ARBA00022779"/>
    </source>
</evidence>
<evidence type="ECO:0000256" key="2">
    <source>
        <dbReference type="ARBA" id="ARBA00008038"/>
    </source>
</evidence>